<reference evidence="8" key="2">
    <citation type="journal article" date="2023" name="Microbiol Resour">
        <title>Decontamination and Annotation of the Draft Genome Sequence of the Oomycete Lagenidium giganteum ARSEF 373.</title>
        <authorList>
            <person name="Morgan W.R."/>
            <person name="Tartar A."/>
        </authorList>
    </citation>
    <scope>NUCLEOTIDE SEQUENCE</scope>
    <source>
        <strain evidence="8">ARSEF 373</strain>
    </source>
</reference>
<name>A0AAV2Z5S1_9STRA</name>
<feature type="compositionally biased region" description="Polar residues" evidence="5">
    <location>
        <begin position="1371"/>
        <end position="1385"/>
    </location>
</feature>
<feature type="compositionally biased region" description="Basic residues" evidence="5">
    <location>
        <begin position="1390"/>
        <end position="1401"/>
    </location>
</feature>
<feature type="transmembrane region" description="Helical" evidence="6">
    <location>
        <begin position="274"/>
        <end position="293"/>
    </location>
</feature>
<dbReference type="Proteomes" id="UP001146120">
    <property type="component" value="Unassembled WGS sequence"/>
</dbReference>
<feature type="transmembrane region" description="Helical" evidence="6">
    <location>
        <begin position="63"/>
        <end position="82"/>
    </location>
</feature>
<dbReference type="GO" id="GO:0005886">
    <property type="term" value="C:plasma membrane"/>
    <property type="evidence" value="ECO:0007669"/>
    <property type="project" value="TreeGrafter"/>
</dbReference>
<evidence type="ECO:0000256" key="5">
    <source>
        <dbReference type="SAM" id="MobiDB-lite"/>
    </source>
</evidence>
<dbReference type="Gene3D" id="1.20.1070.10">
    <property type="entry name" value="Rhodopsin 7-helix transmembrane proteins"/>
    <property type="match status" value="1"/>
</dbReference>
<dbReference type="PANTHER" id="PTHR23112">
    <property type="entry name" value="G PROTEIN-COUPLED RECEPTOR 157-RELATED"/>
    <property type="match status" value="1"/>
</dbReference>
<keyword evidence="9" id="KW-1185">Reference proteome</keyword>
<feature type="compositionally biased region" description="Basic residues" evidence="5">
    <location>
        <begin position="1336"/>
        <end position="1347"/>
    </location>
</feature>
<organism evidence="8 9">
    <name type="scientific">Lagenidium giganteum</name>
    <dbReference type="NCBI Taxonomy" id="4803"/>
    <lineage>
        <taxon>Eukaryota</taxon>
        <taxon>Sar</taxon>
        <taxon>Stramenopiles</taxon>
        <taxon>Oomycota</taxon>
        <taxon>Peronosporomycetes</taxon>
        <taxon>Pythiales</taxon>
        <taxon>Pythiaceae</taxon>
    </lineage>
</organism>
<dbReference type="GO" id="GO:0007189">
    <property type="term" value="P:adenylate cyclase-activating G protein-coupled receptor signaling pathway"/>
    <property type="evidence" value="ECO:0007669"/>
    <property type="project" value="TreeGrafter"/>
</dbReference>
<dbReference type="GO" id="GO:0004930">
    <property type="term" value="F:G protein-coupled receptor activity"/>
    <property type="evidence" value="ECO:0007669"/>
    <property type="project" value="InterPro"/>
</dbReference>
<feature type="transmembrane region" description="Helical" evidence="6">
    <location>
        <begin position="226"/>
        <end position="253"/>
    </location>
</feature>
<sequence length="1401" mass="158721">MANSNSTTARTIAQQLNATNTEFETAQWLIGVSSSCSIAGSLTMILCFVFFQESRRCGRRIMFCLHVADLGAACAWLLTLWLPEIDVGAMKGSAAEGARKAATLAEGSTLCVTQVRDLHAKIVRIMCAQILIHCEDVNLGYLLMFFMLASYLWTGCFAFHLYQMLGRRFQAPELFEHRYHIVAWGLPAMFVVHFGVHQALGFHLMGPSGRPWCWMRLYSEYSWSKAGFWLQMIFFYAPVLFIFVHNIITYVWLLYKLGDLLSTKLEGRIWRRMLGYGVVFFVSIVWAMFALIYEAISPEHTLHRNMLYCMAWFAPFQGAMNAVAYGLNHKVKLHDLVPRAMPNLRCGCVVVAASSCGQLRHQLAETLAPLFLPHTTCIVLYHRGLCNSETHLQHKIPLWVNFRGLLPLCNASWNLQVKEVCDSALRLRCVSRQWNYVFPWLQADRMHPVKSVYNMKSKRYRHDWQQFMRRESQAFLQAMLAHLPKSTKEDTNTLKRALCESTNTGVRPSFDNHHARSGYIAQKFNRVGNLPNLLLSETLGDLRAVLLTKNVCRFAMYGGGPGYDTIGMVLLRQYLRLADFTIHGVVYDNEPGWTSAVTAVQHVLQQHHDHASNATIAFKSCDITLDIHDSINADVVADVGSTQLFLFPFVCVENYQLLRQSNFQFLRSLFDQAPLDSVFIFTDSTHRLWPEIWDVACATTHSFRIWTPFVRSCHYALVLQKLPAHASPTQFSFYTEAMAALARFRHHHSLTMTTVQERYGKTVEDILAIDNPEVTSLMVNALSDDEVCALFIAQITRLAGQDLSETAVLDGPSDKPTTGLVEVSEREADQVTDGLLTSYRATMLLTNDDSADALITFLGNKAKLITKCIFPIFQRNSQGNLRHGCRVIDHLLRFHLDDVYEVLGRNAATVKRYMGVMLNYIDLAPVAEVFLTLVCKPHNAALLRYYACTPQKKWSFFRALSEWKLLLVLAEHVSSSKYTEQHTIGAGDVFVELLDRLAADENGSLLLQPAAYCPELLEGLVTAAVDKKVQRTMGQRTAAMKCVLRLLQKSSLEKVQGPPTSPYQSFGATIVNLVPNQLAPLRERIYELTEKHMGKMLQYLLDKYQDQQNILMDLESDKPLPDGAVRHTSYVVKAPFTEFRLTLVEALVELVSHNPQKMGEHFDVNVWRVLTSWFFEYAHNNLYHAAFYQLVFIALRTDNQASLEVLVKKLKLVTSLIEHYRDESHSTSNKGYILQTCNAIRLQAASQSPDAFLRNFLQSHTTWRQFEPELREHTNLACVNGLGFNVPQAMRPGYQEDTWQMIDEERGIDHGSEYAKSLGFVDDVAWPEEDVSEVSKKKKKKGKKGKKAASTNGDADHEDAIDDNGTDDGQSEPSEQTITSTNGSSDGAKKPKSKKKKNKKK</sequence>
<feature type="domain" description="G-protein coupled receptors family 2 profile 2" evidence="7">
    <location>
        <begin position="26"/>
        <end position="329"/>
    </location>
</feature>
<comment type="caution">
    <text evidence="8">The sequence shown here is derived from an EMBL/GenBank/DDBJ whole genome shotgun (WGS) entry which is preliminary data.</text>
</comment>
<accession>A0AAV2Z5S1</accession>
<keyword evidence="2 6" id="KW-0812">Transmembrane</keyword>
<evidence type="ECO:0000256" key="4">
    <source>
        <dbReference type="ARBA" id="ARBA00023136"/>
    </source>
</evidence>
<dbReference type="InterPro" id="IPR017981">
    <property type="entry name" value="GPCR_2-like_7TM"/>
</dbReference>
<dbReference type="InterPro" id="IPR000832">
    <property type="entry name" value="GPCR_2_secretin-like"/>
</dbReference>
<evidence type="ECO:0000313" key="9">
    <source>
        <dbReference type="Proteomes" id="UP001146120"/>
    </source>
</evidence>
<dbReference type="GO" id="GO:0007166">
    <property type="term" value="P:cell surface receptor signaling pathway"/>
    <property type="evidence" value="ECO:0007669"/>
    <property type="project" value="InterPro"/>
</dbReference>
<feature type="compositionally biased region" description="Acidic residues" evidence="5">
    <location>
        <begin position="1356"/>
        <end position="1370"/>
    </location>
</feature>
<feature type="region of interest" description="Disordered" evidence="5">
    <location>
        <begin position="1329"/>
        <end position="1401"/>
    </location>
</feature>
<dbReference type="EMBL" id="DAKRPA010000059">
    <property type="protein sequence ID" value="DBA00708.1"/>
    <property type="molecule type" value="Genomic_DNA"/>
</dbReference>
<dbReference type="PRINTS" id="PR02001">
    <property type="entry name" value="GCR1CAMPR"/>
</dbReference>
<feature type="transmembrane region" description="Helical" evidence="6">
    <location>
        <begin position="182"/>
        <end position="206"/>
    </location>
</feature>
<evidence type="ECO:0000256" key="1">
    <source>
        <dbReference type="ARBA" id="ARBA00004141"/>
    </source>
</evidence>
<keyword evidence="3 6" id="KW-1133">Transmembrane helix</keyword>
<comment type="subcellular location">
    <subcellularLocation>
        <location evidence="1">Membrane</location>
        <topology evidence="1">Multi-pass membrane protein</topology>
    </subcellularLocation>
</comment>
<protein>
    <recommendedName>
        <fullName evidence="7">G-protein coupled receptors family 2 profile 2 domain-containing protein</fullName>
    </recommendedName>
</protein>
<evidence type="ECO:0000313" key="8">
    <source>
        <dbReference type="EMBL" id="DBA00708.1"/>
    </source>
</evidence>
<dbReference type="PANTHER" id="PTHR23112:SF0">
    <property type="entry name" value="TRANSMEMBRANE PROTEIN 116"/>
    <property type="match status" value="1"/>
</dbReference>
<evidence type="ECO:0000256" key="2">
    <source>
        <dbReference type="ARBA" id="ARBA00022692"/>
    </source>
</evidence>
<evidence type="ECO:0000256" key="3">
    <source>
        <dbReference type="ARBA" id="ARBA00022989"/>
    </source>
</evidence>
<reference evidence="8" key="1">
    <citation type="submission" date="2022-11" db="EMBL/GenBank/DDBJ databases">
        <authorList>
            <person name="Morgan W.R."/>
            <person name="Tartar A."/>
        </authorList>
    </citation>
    <scope>NUCLEOTIDE SEQUENCE</scope>
    <source>
        <strain evidence="8">ARSEF 373</strain>
    </source>
</reference>
<evidence type="ECO:0000256" key="6">
    <source>
        <dbReference type="SAM" id="Phobius"/>
    </source>
</evidence>
<keyword evidence="4 6" id="KW-0472">Membrane</keyword>
<feature type="transmembrane region" description="Helical" evidence="6">
    <location>
        <begin position="28"/>
        <end position="51"/>
    </location>
</feature>
<dbReference type="PROSITE" id="PS50261">
    <property type="entry name" value="G_PROTEIN_RECEP_F2_4"/>
    <property type="match status" value="1"/>
</dbReference>
<dbReference type="InterPro" id="IPR022343">
    <property type="entry name" value="GCR1-cAMP_receptor"/>
</dbReference>
<evidence type="ECO:0000259" key="7">
    <source>
        <dbReference type="PROSITE" id="PS50261"/>
    </source>
</evidence>
<feature type="transmembrane region" description="Helical" evidence="6">
    <location>
        <begin position="141"/>
        <end position="162"/>
    </location>
</feature>
<gene>
    <name evidence="8" type="ORF">N0F65_001179</name>
</gene>
<proteinExistence type="predicted"/>
<dbReference type="Pfam" id="PF00002">
    <property type="entry name" value="7tm_2"/>
    <property type="match status" value="1"/>
</dbReference>